<protein>
    <submittedName>
        <fullName evidence="1">Uncharacterized protein</fullName>
    </submittedName>
</protein>
<name>E7FNZ6_9LACO</name>
<dbReference type="HOGENOM" id="CLU_2601648_0_0_9"/>
<dbReference type="AlphaFoldDB" id="E7FNZ6"/>
<evidence type="ECO:0000313" key="1">
    <source>
        <dbReference type="EMBL" id="EFZ35248.1"/>
    </source>
</evidence>
<accession>E7FNZ6</accession>
<dbReference type="EMBL" id="ACGS02000025">
    <property type="protein sequence ID" value="EFZ35248.1"/>
    <property type="molecule type" value="Genomic_DNA"/>
</dbReference>
<organism evidence="1 2">
    <name type="scientific">Ligilactobacillus ruminis ATCC 25644</name>
    <dbReference type="NCBI Taxonomy" id="525362"/>
    <lineage>
        <taxon>Bacteria</taxon>
        <taxon>Bacillati</taxon>
        <taxon>Bacillota</taxon>
        <taxon>Bacilli</taxon>
        <taxon>Lactobacillales</taxon>
        <taxon>Lactobacillaceae</taxon>
        <taxon>Ligilactobacillus</taxon>
    </lineage>
</organism>
<sequence length="79" mass="9024">MFGRCRHDNYEGNDLRQVKSLNEDKILFERLSLAYFHGTKTAFEKCSGRNSFSLVAGFAFDGFIDSGEHPGFTKKIKNQ</sequence>
<dbReference type="Proteomes" id="UP000004099">
    <property type="component" value="Unassembled WGS sequence"/>
</dbReference>
<evidence type="ECO:0000313" key="2">
    <source>
        <dbReference type="Proteomes" id="UP000004099"/>
    </source>
</evidence>
<proteinExistence type="predicted"/>
<gene>
    <name evidence="1" type="ORF">HMPREF0542_10623</name>
</gene>
<reference evidence="1 2" key="1">
    <citation type="submission" date="2011-01" db="EMBL/GenBank/DDBJ databases">
        <authorList>
            <person name="Muzny D."/>
            <person name="Qin X."/>
            <person name="Buhay C."/>
            <person name="Dugan-Rocha S."/>
            <person name="Ding Y."/>
            <person name="Chen G."/>
            <person name="Hawes A."/>
            <person name="Holder M."/>
            <person name="Jhangiani S."/>
            <person name="Johnson A."/>
            <person name="Khan Z."/>
            <person name="Li Z."/>
            <person name="Liu W."/>
            <person name="Liu X."/>
            <person name="Perez L."/>
            <person name="Shen H."/>
            <person name="Wang Q."/>
            <person name="Watt J."/>
            <person name="Xi L."/>
            <person name="Xin Y."/>
            <person name="Zhou J."/>
            <person name="Deng J."/>
            <person name="Jiang H."/>
            <person name="Liu Y."/>
            <person name="Qu J."/>
            <person name="Song X.-Z."/>
            <person name="Zhang L."/>
            <person name="Villasana D."/>
            <person name="Johnson A."/>
            <person name="Liu J."/>
            <person name="Liyanage D."/>
            <person name="Lorensuhewa L."/>
            <person name="Robinson T."/>
            <person name="Song A."/>
            <person name="Song B.-B."/>
            <person name="Dinh H."/>
            <person name="Thornton R."/>
            <person name="Coyle M."/>
            <person name="Francisco L."/>
            <person name="Jackson L."/>
            <person name="Javaid M."/>
            <person name="Korchina V."/>
            <person name="Kovar C."/>
            <person name="Mata R."/>
            <person name="Mathew T."/>
            <person name="Ngo R."/>
            <person name="Nguyen L."/>
            <person name="Nguyen N."/>
            <person name="Okwuonu G."/>
            <person name="Ongeri F."/>
            <person name="Pham C."/>
            <person name="Simmons D."/>
            <person name="Wilczek-Boney K."/>
            <person name="Hale W."/>
            <person name="Jakkamsetti A."/>
            <person name="Pham P."/>
            <person name="Ruth R."/>
            <person name="San Lucas F."/>
            <person name="Warren J."/>
            <person name="Zhang J."/>
            <person name="Zhao Z."/>
            <person name="Zhou C."/>
            <person name="Zhu D."/>
            <person name="Lee S."/>
            <person name="Bess C."/>
            <person name="Blankenburg K."/>
            <person name="Forbes L."/>
            <person name="Fu Q."/>
            <person name="Gubbala S."/>
            <person name="Hirani K."/>
            <person name="Jayaseelan J.C."/>
            <person name="Lara F."/>
            <person name="Munidasa M."/>
            <person name="Palculict T."/>
            <person name="Patil S."/>
            <person name="Pu L.-L."/>
            <person name="Saada N."/>
            <person name="Tang L."/>
            <person name="Weissenberger G."/>
            <person name="Zhu Y."/>
            <person name="Hemphill L."/>
            <person name="Shang Y."/>
            <person name="Youmans B."/>
            <person name="Ayvaz T."/>
            <person name="Ross M."/>
            <person name="Santibanez J."/>
            <person name="Aqrawi P."/>
            <person name="Gross S."/>
            <person name="Joshi V."/>
            <person name="Fowler G."/>
            <person name="Nazareth L."/>
            <person name="Reid J."/>
            <person name="Worley K."/>
            <person name="Petrosino J."/>
            <person name="Highlander S."/>
            <person name="Gibbs R."/>
        </authorList>
    </citation>
    <scope>NUCLEOTIDE SEQUENCE [LARGE SCALE GENOMIC DNA]</scope>
    <source>
        <strain evidence="1 2">ATCC 25644</strain>
    </source>
</reference>
<comment type="caution">
    <text evidence="1">The sequence shown here is derived from an EMBL/GenBank/DDBJ whole genome shotgun (WGS) entry which is preliminary data.</text>
</comment>